<organism evidence="1 2">
    <name type="scientific">Brachionus plicatilis</name>
    <name type="common">Marine rotifer</name>
    <name type="synonym">Brachionus muelleri</name>
    <dbReference type="NCBI Taxonomy" id="10195"/>
    <lineage>
        <taxon>Eukaryota</taxon>
        <taxon>Metazoa</taxon>
        <taxon>Spiralia</taxon>
        <taxon>Gnathifera</taxon>
        <taxon>Rotifera</taxon>
        <taxon>Eurotatoria</taxon>
        <taxon>Monogononta</taxon>
        <taxon>Pseudotrocha</taxon>
        <taxon>Ploima</taxon>
        <taxon>Brachionidae</taxon>
        <taxon>Brachionus</taxon>
    </lineage>
</organism>
<keyword evidence="2" id="KW-1185">Reference proteome</keyword>
<gene>
    <name evidence="1" type="ORF">BpHYR1_016236</name>
</gene>
<reference evidence="1 2" key="1">
    <citation type="journal article" date="2018" name="Sci. Rep.">
        <title>Genomic signatures of local adaptation to the degree of environmental predictability in rotifers.</title>
        <authorList>
            <person name="Franch-Gras L."/>
            <person name="Hahn C."/>
            <person name="Garcia-Roger E.M."/>
            <person name="Carmona M.J."/>
            <person name="Serra M."/>
            <person name="Gomez A."/>
        </authorList>
    </citation>
    <scope>NUCLEOTIDE SEQUENCE [LARGE SCALE GENOMIC DNA]</scope>
    <source>
        <strain evidence="1">HYR1</strain>
    </source>
</reference>
<sequence length="187" mass="21422">MYIKSVNILHKLTGNKCLMRALLAFFGCPGPRLCPIEICLFIYSKNNLGEALAEDLKTLSVQSSFDKFIQVYSEACARFVPVKRTKRDKKPPWLKPDVKKAIRSKIASWDVYINSGKDESAYREYKKARNFAKNLINKKIYEFEAQIASEAKSNPKILFSYVKSKQVVKDQIRLILTKDGTALTDMQ</sequence>
<dbReference type="Proteomes" id="UP000276133">
    <property type="component" value="Unassembled WGS sequence"/>
</dbReference>
<keyword evidence="1" id="KW-0808">Transferase</keyword>
<keyword evidence="1" id="KW-0548">Nucleotidyltransferase</keyword>
<evidence type="ECO:0000313" key="2">
    <source>
        <dbReference type="Proteomes" id="UP000276133"/>
    </source>
</evidence>
<name>A0A3M7RIV0_BRAPC</name>
<dbReference type="STRING" id="10195.A0A3M7RIV0"/>
<keyword evidence="1" id="KW-0695">RNA-directed DNA polymerase</keyword>
<accession>A0A3M7RIV0</accession>
<dbReference type="GO" id="GO:0003964">
    <property type="term" value="F:RNA-directed DNA polymerase activity"/>
    <property type="evidence" value="ECO:0007669"/>
    <property type="project" value="UniProtKB-KW"/>
</dbReference>
<dbReference type="AlphaFoldDB" id="A0A3M7RIV0"/>
<feature type="non-terminal residue" evidence="1">
    <location>
        <position position="187"/>
    </location>
</feature>
<evidence type="ECO:0000313" key="1">
    <source>
        <dbReference type="EMBL" id="RNA23320.1"/>
    </source>
</evidence>
<comment type="caution">
    <text evidence="1">The sequence shown here is derived from an EMBL/GenBank/DDBJ whole genome shotgun (WGS) entry which is preliminary data.</text>
</comment>
<protein>
    <submittedName>
        <fullName evidence="1">RNA-directed DNA polymerase from mobile element jockey-like</fullName>
    </submittedName>
</protein>
<dbReference type="EMBL" id="REGN01003312">
    <property type="protein sequence ID" value="RNA23320.1"/>
    <property type="molecule type" value="Genomic_DNA"/>
</dbReference>
<proteinExistence type="predicted"/>